<evidence type="ECO:0000313" key="4">
    <source>
        <dbReference type="Proteomes" id="UP001595453"/>
    </source>
</evidence>
<evidence type="ECO:0000313" key="3">
    <source>
        <dbReference type="EMBL" id="MFC3033854.1"/>
    </source>
</evidence>
<feature type="chain" id="PRO_5046123383" evidence="1">
    <location>
        <begin position="28"/>
        <end position="204"/>
    </location>
</feature>
<dbReference type="Proteomes" id="UP001595453">
    <property type="component" value="Unassembled WGS sequence"/>
</dbReference>
<feature type="signal peptide" evidence="1">
    <location>
        <begin position="1"/>
        <end position="27"/>
    </location>
</feature>
<keyword evidence="1" id="KW-0732">Signal</keyword>
<name>A0ABV7CME8_9GAMM</name>
<protein>
    <submittedName>
        <fullName evidence="3">Membrane integrity-associated transporter subunit PqiC</fullName>
    </submittedName>
</protein>
<accession>A0ABV7CME8</accession>
<dbReference type="EMBL" id="JBHRSD010000028">
    <property type="protein sequence ID" value="MFC3033854.1"/>
    <property type="molecule type" value="Genomic_DNA"/>
</dbReference>
<dbReference type="InterPro" id="IPR005586">
    <property type="entry name" value="ABC_trans_aux"/>
</dbReference>
<dbReference type="PROSITE" id="PS51257">
    <property type="entry name" value="PROKAR_LIPOPROTEIN"/>
    <property type="match status" value="1"/>
</dbReference>
<comment type="caution">
    <text evidence="3">The sequence shown here is derived from an EMBL/GenBank/DDBJ whole genome shotgun (WGS) entry which is preliminary data.</text>
</comment>
<gene>
    <name evidence="3" type="ORF">ACFOEE_15130</name>
</gene>
<dbReference type="Pfam" id="PF03886">
    <property type="entry name" value="ABC_trans_aux"/>
    <property type="match status" value="1"/>
</dbReference>
<dbReference type="RefSeq" id="WP_377126028.1">
    <property type="nucleotide sequence ID" value="NZ_JBHRSD010000028.1"/>
</dbReference>
<keyword evidence="4" id="KW-1185">Reference proteome</keyword>
<evidence type="ECO:0000259" key="2">
    <source>
        <dbReference type="Pfam" id="PF03886"/>
    </source>
</evidence>
<organism evidence="3 4">
    <name type="scientific">Pseudoalteromonas fenneropenaei</name>
    <dbReference type="NCBI Taxonomy" id="1737459"/>
    <lineage>
        <taxon>Bacteria</taxon>
        <taxon>Pseudomonadati</taxon>
        <taxon>Pseudomonadota</taxon>
        <taxon>Gammaproteobacteria</taxon>
        <taxon>Alteromonadales</taxon>
        <taxon>Pseudoalteromonadaceae</taxon>
        <taxon>Pseudoalteromonas</taxon>
    </lineage>
</organism>
<feature type="domain" description="ABC-type transport auxiliary lipoprotein component" evidence="2">
    <location>
        <begin position="31"/>
        <end position="193"/>
    </location>
</feature>
<reference evidence="4" key="1">
    <citation type="journal article" date="2019" name="Int. J. Syst. Evol. Microbiol.">
        <title>The Global Catalogue of Microorganisms (GCM) 10K type strain sequencing project: providing services to taxonomists for standard genome sequencing and annotation.</title>
        <authorList>
            <consortium name="The Broad Institute Genomics Platform"/>
            <consortium name="The Broad Institute Genome Sequencing Center for Infectious Disease"/>
            <person name="Wu L."/>
            <person name="Ma J."/>
        </authorList>
    </citation>
    <scope>NUCLEOTIDE SEQUENCE [LARGE SCALE GENOMIC DNA]</scope>
    <source>
        <strain evidence="4">KCTC 42730</strain>
    </source>
</reference>
<dbReference type="SUPFAM" id="SSF159594">
    <property type="entry name" value="XCC0632-like"/>
    <property type="match status" value="1"/>
</dbReference>
<evidence type="ECO:0000256" key="1">
    <source>
        <dbReference type="SAM" id="SignalP"/>
    </source>
</evidence>
<sequence length="204" mass="22367">MKMILMSVVTASLLGSIVGCSPTQVTASHYYQFNPPVNEKLLDVTSAPVVLLRKVKIQGVSQSQALVQQLQNGETHIANYHFWSAPLNELVDQYLLASLQSSTTAATILPEAKWLGRYKEASWFIDIEINQMVGTANEQAVLSGHSYYYQLSGNELQLKSSHAFNHQTTLTGIGFNALVAAHQSNLDSFATQLISQLDGLQQGQ</sequence>
<dbReference type="Gene3D" id="3.40.50.10610">
    <property type="entry name" value="ABC-type transport auxiliary lipoprotein component"/>
    <property type="match status" value="1"/>
</dbReference>
<proteinExistence type="predicted"/>